<accession>A0A0S3TBE8</accession>
<organism evidence="1 2">
    <name type="scientific">Vigna angularis var. angularis</name>
    <dbReference type="NCBI Taxonomy" id="157739"/>
    <lineage>
        <taxon>Eukaryota</taxon>
        <taxon>Viridiplantae</taxon>
        <taxon>Streptophyta</taxon>
        <taxon>Embryophyta</taxon>
        <taxon>Tracheophyta</taxon>
        <taxon>Spermatophyta</taxon>
        <taxon>Magnoliopsida</taxon>
        <taxon>eudicotyledons</taxon>
        <taxon>Gunneridae</taxon>
        <taxon>Pentapetalae</taxon>
        <taxon>rosids</taxon>
        <taxon>fabids</taxon>
        <taxon>Fabales</taxon>
        <taxon>Fabaceae</taxon>
        <taxon>Papilionoideae</taxon>
        <taxon>50 kb inversion clade</taxon>
        <taxon>NPAAA clade</taxon>
        <taxon>indigoferoid/millettioid clade</taxon>
        <taxon>Phaseoleae</taxon>
        <taxon>Vigna</taxon>
    </lineage>
</organism>
<gene>
    <name evidence="1" type="primary">Vigan.11G206200</name>
    <name evidence="1" type="ORF">VIGAN_11206200</name>
</gene>
<name>A0A0S3TBE8_PHAAN</name>
<dbReference type="Proteomes" id="UP000291084">
    <property type="component" value="Chromosome 11"/>
</dbReference>
<keyword evidence="2" id="KW-1185">Reference proteome</keyword>
<dbReference type="EMBL" id="AP015044">
    <property type="protein sequence ID" value="BAU02514.1"/>
    <property type="molecule type" value="Genomic_DNA"/>
</dbReference>
<evidence type="ECO:0000313" key="2">
    <source>
        <dbReference type="Proteomes" id="UP000291084"/>
    </source>
</evidence>
<evidence type="ECO:0000313" key="1">
    <source>
        <dbReference type="EMBL" id="BAU02514.1"/>
    </source>
</evidence>
<protein>
    <submittedName>
        <fullName evidence="1">Uncharacterized protein</fullName>
    </submittedName>
</protein>
<proteinExistence type="predicted"/>
<sequence length="73" mass="8404">VEAGLETQNQFRTLENQIHQRLTRIKKMKEELGEKFSAIKADISAIEANNSSIKAKISDIKAIFLQTDQRFIR</sequence>
<dbReference type="AlphaFoldDB" id="A0A0S3TBE8"/>
<feature type="non-terminal residue" evidence="1">
    <location>
        <position position="1"/>
    </location>
</feature>
<reference evidence="1 2" key="1">
    <citation type="journal article" date="2015" name="Sci. Rep.">
        <title>The power of single molecule real-time sequencing technology in the de novo assembly of a eukaryotic genome.</title>
        <authorList>
            <person name="Sakai H."/>
            <person name="Naito K."/>
            <person name="Ogiso-Tanaka E."/>
            <person name="Takahashi Y."/>
            <person name="Iseki K."/>
            <person name="Muto C."/>
            <person name="Satou K."/>
            <person name="Teruya K."/>
            <person name="Shiroma A."/>
            <person name="Shimoji M."/>
            <person name="Hirano T."/>
            <person name="Itoh T."/>
            <person name="Kaga A."/>
            <person name="Tomooka N."/>
        </authorList>
    </citation>
    <scope>NUCLEOTIDE SEQUENCE [LARGE SCALE GENOMIC DNA]</scope>
    <source>
        <strain evidence="2">cv. Shumari</strain>
    </source>
</reference>